<evidence type="ECO:0000256" key="2">
    <source>
        <dbReference type="ARBA" id="ARBA00023043"/>
    </source>
</evidence>
<name>A0A0F7UMC3_NEOCL</name>
<sequence length="507" mass="56266">MEEFIRPIEPSGSSEELLSNEDRQALKNKRLLEACSLNDTETAIRLLDDGADCYYEDEKQWTPLQWASTNGNLVLVRKLLAEGAADMYLSPLHGPAVVEAPQKCSRRHQSRILQIVESAHANRLFPPANRRDTRLCKHWAAFKGHLRIVWLLIKAGLSPHVKDILGNTVLHQAAAGGDVATVKTILSLGVDVKEKNGRGRTAVALASTEGSKMILEAAAEVTQCQATGELFSYKVMPHMCTFTEGFFAPKAVKMLWMFDSADDEEKEKPVTWCQEAVRLNQEAEARICRALGSESLDEINTVLLFTADHPVCPKLHRRILQHKSKMEGEIALRQAMDFPDPSGDDDFFEVIHRLSTALQVATDKECDEKVLTAARIKLKKVETELEITRLVRKPSYDNFTPNLPFINALGNAIQAAEECGANTALLARAVESKQRAVDYLKLQSRMEAVESVCAVPALFDLKSEAKAQLPDWAKDAASFEQVVLQFREEIAAAKESGVSSSLIFIAE</sequence>
<protein>
    <submittedName>
        <fullName evidence="4">Ankyrin repeat-containing protein</fullName>
    </submittedName>
</protein>
<dbReference type="AlphaFoldDB" id="A0A0F7UMC3"/>
<dbReference type="Pfam" id="PF12796">
    <property type="entry name" value="Ank_2"/>
    <property type="match status" value="1"/>
</dbReference>
<dbReference type="Pfam" id="PF00023">
    <property type="entry name" value="Ank"/>
    <property type="match status" value="1"/>
</dbReference>
<gene>
    <name evidence="4" type="ORF">BN1204_050640</name>
</gene>
<evidence type="ECO:0000313" key="4">
    <source>
        <dbReference type="EMBL" id="CEL69352.1"/>
    </source>
</evidence>
<proteinExistence type="predicted"/>
<organism evidence="4">
    <name type="scientific">Neospora caninum (strain Liverpool)</name>
    <dbReference type="NCBI Taxonomy" id="572307"/>
    <lineage>
        <taxon>Eukaryota</taxon>
        <taxon>Sar</taxon>
        <taxon>Alveolata</taxon>
        <taxon>Apicomplexa</taxon>
        <taxon>Conoidasida</taxon>
        <taxon>Coccidia</taxon>
        <taxon>Eucoccidiorida</taxon>
        <taxon>Eimeriorina</taxon>
        <taxon>Sarcocystidae</taxon>
        <taxon>Neospora</taxon>
    </lineage>
</organism>
<dbReference type="PANTHER" id="PTHR24171">
    <property type="entry name" value="ANKYRIN REPEAT DOMAIN-CONTAINING PROTEIN 39-RELATED"/>
    <property type="match status" value="1"/>
</dbReference>
<dbReference type="InterPro" id="IPR002110">
    <property type="entry name" value="Ankyrin_rpt"/>
</dbReference>
<keyword evidence="1" id="KW-0677">Repeat</keyword>
<dbReference type="PROSITE" id="PS50088">
    <property type="entry name" value="ANK_REPEAT"/>
    <property type="match status" value="1"/>
</dbReference>
<dbReference type="PROSITE" id="PS50297">
    <property type="entry name" value="ANK_REP_REGION"/>
    <property type="match status" value="1"/>
</dbReference>
<keyword evidence="2 3" id="KW-0040">ANK repeat</keyword>
<dbReference type="SUPFAM" id="SSF48403">
    <property type="entry name" value="Ankyrin repeat"/>
    <property type="match status" value="1"/>
</dbReference>
<evidence type="ECO:0000256" key="3">
    <source>
        <dbReference type="PROSITE-ProRule" id="PRU00023"/>
    </source>
</evidence>
<evidence type="ECO:0000256" key="1">
    <source>
        <dbReference type="ARBA" id="ARBA00022737"/>
    </source>
</evidence>
<accession>A0A0F7UMC3</accession>
<dbReference type="SMART" id="SM00248">
    <property type="entry name" value="ANK"/>
    <property type="match status" value="4"/>
</dbReference>
<dbReference type="InterPro" id="IPR036770">
    <property type="entry name" value="Ankyrin_rpt-contain_sf"/>
</dbReference>
<dbReference type="EMBL" id="LN714485">
    <property type="protein sequence ID" value="CEL69352.1"/>
    <property type="molecule type" value="Genomic_DNA"/>
</dbReference>
<reference evidence="4" key="1">
    <citation type="journal article" date="2015" name="PLoS ONE">
        <title>Comprehensive Evaluation of Toxoplasma gondii VEG and Neospora caninum LIV Genomes with Tachyzoite Stage Transcriptome and Proteome Defines Novel Transcript Features.</title>
        <authorList>
            <person name="Ramaprasad A."/>
            <person name="Mourier T."/>
            <person name="Naeem R."/>
            <person name="Malas T.B."/>
            <person name="Moussa E."/>
            <person name="Panigrahi A."/>
            <person name="Vermont S.J."/>
            <person name="Otto T.D."/>
            <person name="Wastling J."/>
            <person name="Pain A."/>
        </authorList>
    </citation>
    <scope>NUCLEOTIDE SEQUENCE</scope>
    <source>
        <strain evidence="4">Liverpool</strain>
    </source>
</reference>
<dbReference type="Gene3D" id="1.25.40.20">
    <property type="entry name" value="Ankyrin repeat-containing domain"/>
    <property type="match status" value="2"/>
</dbReference>
<feature type="repeat" description="ANK" evidence="3">
    <location>
        <begin position="165"/>
        <end position="197"/>
    </location>
</feature>